<dbReference type="PANTHER" id="PTHR42804:SF1">
    <property type="entry name" value="ALDEHYDE DEHYDROGENASE-RELATED"/>
    <property type="match status" value="1"/>
</dbReference>
<protein>
    <recommendedName>
        <fullName evidence="3">aldehyde dehydrogenase (NAD(+))</fullName>
        <ecNumber evidence="3">1.2.1.3</ecNumber>
    </recommendedName>
</protein>
<proteinExistence type="inferred from homology"/>
<gene>
    <name evidence="8" type="ORF">SFRA_001605</name>
</gene>
<dbReference type="RefSeq" id="WP_043469561.1">
    <property type="nucleotide sequence ID" value="NZ_CP134822.1"/>
</dbReference>
<organism evidence="8 9">
    <name type="scientific">Streptomyces xinghaiensis</name>
    <dbReference type="NCBI Taxonomy" id="1038928"/>
    <lineage>
        <taxon>Bacteria</taxon>
        <taxon>Bacillati</taxon>
        <taxon>Actinomycetota</taxon>
        <taxon>Actinomycetes</taxon>
        <taxon>Kitasatosporales</taxon>
        <taxon>Streptomycetaceae</taxon>
        <taxon>Streptomyces</taxon>
    </lineage>
</organism>
<evidence type="ECO:0000256" key="4">
    <source>
        <dbReference type="ARBA" id="ARBA00049194"/>
    </source>
</evidence>
<comment type="similarity">
    <text evidence="1 6">Belongs to the aldehyde dehydrogenase family.</text>
</comment>
<dbReference type="CDD" id="cd07138">
    <property type="entry name" value="ALDH_CddD_SSP0762"/>
    <property type="match status" value="1"/>
</dbReference>
<dbReference type="FunFam" id="3.40.309.10:FF:000012">
    <property type="entry name" value="Betaine aldehyde dehydrogenase"/>
    <property type="match status" value="1"/>
</dbReference>
<dbReference type="InterPro" id="IPR029510">
    <property type="entry name" value="Ald_DH_CS_GLU"/>
</dbReference>
<dbReference type="FunFam" id="3.40.605.10:FF:000007">
    <property type="entry name" value="NAD/NADP-dependent betaine aldehyde dehydrogenase"/>
    <property type="match status" value="1"/>
</dbReference>
<comment type="caution">
    <text evidence="8">The sequence shown here is derived from an EMBL/GenBank/DDBJ whole genome shotgun (WGS) entry which is preliminary data.</text>
</comment>
<dbReference type="EMBL" id="JNAD02000001">
    <property type="protein sequence ID" value="RKM98957.1"/>
    <property type="molecule type" value="Genomic_DNA"/>
</dbReference>
<dbReference type="InterPro" id="IPR016161">
    <property type="entry name" value="Ald_DH/histidinol_DH"/>
</dbReference>
<dbReference type="InterPro" id="IPR016160">
    <property type="entry name" value="Ald_DH_CS_CYS"/>
</dbReference>
<dbReference type="AlphaFoldDB" id="A0A3M8FDX1"/>
<dbReference type="InterPro" id="IPR016163">
    <property type="entry name" value="Ald_DH_C"/>
</dbReference>
<keyword evidence="9" id="KW-1185">Reference proteome</keyword>
<dbReference type="Gene3D" id="3.40.605.10">
    <property type="entry name" value="Aldehyde Dehydrogenase, Chain A, domain 1"/>
    <property type="match status" value="1"/>
</dbReference>
<dbReference type="InterPro" id="IPR016162">
    <property type="entry name" value="Ald_DH_N"/>
</dbReference>
<dbReference type="PROSITE" id="PS00070">
    <property type="entry name" value="ALDEHYDE_DEHYDR_CYS"/>
    <property type="match status" value="1"/>
</dbReference>
<reference evidence="8 9" key="1">
    <citation type="journal article" date="2014" name="Genome Announc.">
        <title>Draft Genome Sequence of Streptomyces fradiae ATCC 19609, a Strain Highly Sensitive to Antibiotics.</title>
        <authorList>
            <person name="Bekker O.B."/>
            <person name="Klimina K.M."/>
            <person name="Vatlin A.A."/>
            <person name="Zakharevich N.V."/>
            <person name="Kasianov A.S."/>
            <person name="Danilenko V.N."/>
        </authorList>
    </citation>
    <scope>NUCLEOTIDE SEQUENCE [LARGE SCALE GENOMIC DNA]</scope>
    <source>
        <strain evidence="8 9">ATCC 19609</strain>
    </source>
</reference>
<name>A0A3M8FDX1_9ACTN</name>
<dbReference type="GO" id="GO:0004029">
    <property type="term" value="F:aldehyde dehydrogenase (NAD+) activity"/>
    <property type="evidence" value="ECO:0007669"/>
    <property type="project" value="UniProtKB-EC"/>
</dbReference>
<evidence type="ECO:0000256" key="6">
    <source>
        <dbReference type="RuleBase" id="RU003345"/>
    </source>
</evidence>
<dbReference type="InterPro" id="IPR015590">
    <property type="entry name" value="Aldehyde_DH_dom"/>
</dbReference>
<accession>A0A3M8FDX1</accession>
<evidence type="ECO:0000256" key="5">
    <source>
        <dbReference type="PROSITE-ProRule" id="PRU10007"/>
    </source>
</evidence>
<feature type="domain" description="Aldehyde dehydrogenase" evidence="7">
    <location>
        <begin position="13"/>
        <end position="470"/>
    </location>
</feature>
<evidence type="ECO:0000313" key="9">
    <source>
        <dbReference type="Proteomes" id="UP000028058"/>
    </source>
</evidence>
<feature type="active site" evidence="5">
    <location>
        <position position="246"/>
    </location>
</feature>
<dbReference type="PANTHER" id="PTHR42804">
    <property type="entry name" value="ALDEHYDE DEHYDROGENASE"/>
    <property type="match status" value="1"/>
</dbReference>
<sequence length="472" mass="49252">MTSYTKHFIGGEWTPSGSTETIDVVNPADEQVIGSIPAGTAEDVDRAVRAAAQAFETWSQTSPSVRAAHLLRIQQVLEARGEEIARLVASEVGTPVQESRVLQAGLPAFTFGHAADLASGFDYGPEEVGNSHIVREPVGVVGCITPWNFPLHQVSLKVALALAAGCTVVLKPSEVAPLSALLLAEIAEETGLPAGVLNVVTGYGPVVGEALVAHPEVSMVSFTGSTRAGRRVAALAADTVKKVALELGGKSPNIILDDADLRAAVTDGVAKCYLNSGQTCIALTRMLVPRDKLEEAGRIAAEVASGYHVGDPQAEETQIGPMANDAQLKRVRDYIAAGIAEGATLLTGGPDAPQDGPGYFVAPTVFSDVSNDMTIAREEIFGPVLSLIPYDTEEEAVAIANDTPYGLAGGVWSGDPGRAKSVARRIRAGMVDVNGGAFNPLAPFGGYKQSGVGREAGRMGFEEFLETKAIQL</sequence>
<evidence type="ECO:0000256" key="3">
    <source>
        <dbReference type="ARBA" id="ARBA00024226"/>
    </source>
</evidence>
<dbReference type="Proteomes" id="UP000028058">
    <property type="component" value="Unassembled WGS sequence"/>
</dbReference>
<comment type="catalytic activity">
    <reaction evidence="4">
        <text>an aldehyde + NAD(+) + H2O = a carboxylate + NADH + 2 H(+)</text>
        <dbReference type="Rhea" id="RHEA:16185"/>
        <dbReference type="ChEBI" id="CHEBI:15377"/>
        <dbReference type="ChEBI" id="CHEBI:15378"/>
        <dbReference type="ChEBI" id="CHEBI:17478"/>
        <dbReference type="ChEBI" id="CHEBI:29067"/>
        <dbReference type="ChEBI" id="CHEBI:57540"/>
        <dbReference type="ChEBI" id="CHEBI:57945"/>
        <dbReference type="EC" id="1.2.1.3"/>
    </reaction>
</comment>
<dbReference type="EC" id="1.2.1.3" evidence="3"/>
<evidence type="ECO:0000259" key="7">
    <source>
        <dbReference type="Pfam" id="PF00171"/>
    </source>
</evidence>
<evidence type="ECO:0000313" key="8">
    <source>
        <dbReference type="EMBL" id="RKM98957.1"/>
    </source>
</evidence>
<dbReference type="SUPFAM" id="SSF53720">
    <property type="entry name" value="ALDH-like"/>
    <property type="match status" value="1"/>
</dbReference>
<evidence type="ECO:0000256" key="2">
    <source>
        <dbReference type="ARBA" id="ARBA00023002"/>
    </source>
</evidence>
<dbReference type="PROSITE" id="PS00687">
    <property type="entry name" value="ALDEHYDE_DEHYDR_GLU"/>
    <property type="match status" value="1"/>
</dbReference>
<dbReference type="OrthoDB" id="6882680at2"/>
<dbReference type="Gene3D" id="3.40.309.10">
    <property type="entry name" value="Aldehyde Dehydrogenase, Chain A, domain 2"/>
    <property type="match status" value="1"/>
</dbReference>
<evidence type="ECO:0000256" key="1">
    <source>
        <dbReference type="ARBA" id="ARBA00009986"/>
    </source>
</evidence>
<dbReference type="Pfam" id="PF00171">
    <property type="entry name" value="Aldedh"/>
    <property type="match status" value="1"/>
</dbReference>
<keyword evidence="2 6" id="KW-0560">Oxidoreductase</keyword>